<evidence type="ECO:0000313" key="2">
    <source>
        <dbReference type="Proteomes" id="UP000013051"/>
    </source>
</evidence>
<reference evidence="1 2" key="1">
    <citation type="submission" date="2013-01" db="EMBL/GenBank/DDBJ databases">
        <title>The Genome Sequence of Clostridium innocuum 2959.</title>
        <authorList>
            <consortium name="The Broad Institute Genome Sequencing Platform"/>
            <person name="Earl A."/>
            <person name="Ward D."/>
            <person name="Feldgarden M."/>
            <person name="Gevers D."/>
            <person name="Courvalin P."/>
            <person name="Lambert T."/>
            <person name="Walker B."/>
            <person name="Young S.K."/>
            <person name="Zeng Q."/>
            <person name="Gargeya S."/>
            <person name="Fitzgerald M."/>
            <person name="Haas B."/>
            <person name="Abouelleil A."/>
            <person name="Alvarado L."/>
            <person name="Arachchi H.M."/>
            <person name="Berlin A.M."/>
            <person name="Chapman S.B."/>
            <person name="Dewar J."/>
            <person name="Goldberg J."/>
            <person name="Griggs A."/>
            <person name="Gujja S."/>
            <person name="Hansen M."/>
            <person name="Howarth C."/>
            <person name="Imamovic A."/>
            <person name="Larimer J."/>
            <person name="McCowan C."/>
            <person name="Murphy C."/>
            <person name="Neiman D."/>
            <person name="Pearson M."/>
            <person name="Priest M."/>
            <person name="Roberts A."/>
            <person name="Saif S."/>
            <person name="Shea T."/>
            <person name="Sisk P."/>
            <person name="Sykes S."/>
            <person name="Wortman J."/>
            <person name="Nusbaum C."/>
            <person name="Birren B."/>
        </authorList>
    </citation>
    <scope>NUCLEOTIDE SEQUENCE [LARGE SCALE GENOMIC DNA]</scope>
    <source>
        <strain evidence="1 2">2959</strain>
    </source>
</reference>
<accession>N9WZW9</accession>
<proteinExistence type="predicted"/>
<organism evidence="1 2">
    <name type="scientific">[Clostridium] innocuum 2959</name>
    <dbReference type="NCBI Taxonomy" id="999413"/>
    <lineage>
        <taxon>Bacteria</taxon>
        <taxon>Bacillati</taxon>
        <taxon>Bacillota</taxon>
        <taxon>Clostridia</taxon>
        <taxon>Eubacteriales</taxon>
        <taxon>Clostridiaceae</taxon>
        <taxon>Clostridium</taxon>
    </lineage>
</organism>
<keyword evidence="2" id="KW-1185">Reference proteome</keyword>
<sequence>MDCCIFYLFRLNKICVGKHMNVDCLFICLPYIWRQRAFRGNTLVNKNIKKMKFIVDIVFDSLYYIRALMSTAANEIEISVFEN</sequence>
<name>N9WZW9_CLOIN</name>
<dbReference type="Proteomes" id="UP000013051">
    <property type="component" value="Unassembled WGS sequence"/>
</dbReference>
<protein>
    <submittedName>
        <fullName evidence="1">Uncharacterized protein</fullName>
    </submittedName>
</protein>
<dbReference type="AlphaFoldDB" id="N9WZW9"/>
<dbReference type="EMBL" id="AGYV01000001">
    <property type="protein sequence ID" value="ENY89016.1"/>
    <property type="molecule type" value="Genomic_DNA"/>
</dbReference>
<evidence type="ECO:0000313" key="1">
    <source>
        <dbReference type="EMBL" id="ENY89016.1"/>
    </source>
</evidence>
<dbReference type="HOGENOM" id="CLU_2536676_0_0_9"/>
<gene>
    <name evidence="1" type="ORF">HMPREF1094_01468</name>
</gene>
<comment type="caution">
    <text evidence="1">The sequence shown here is derived from an EMBL/GenBank/DDBJ whole genome shotgun (WGS) entry which is preliminary data.</text>
</comment>